<dbReference type="Pfam" id="PF00005">
    <property type="entry name" value="ABC_tran"/>
    <property type="match status" value="1"/>
</dbReference>
<dbReference type="RefSeq" id="WP_130503331.1">
    <property type="nucleotide sequence ID" value="NZ_SHLI01000001.1"/>
</dbReference>
<dbReference type="SMART" id="SM00382">
    <property type="entry name" value="AAA"/>
    <property type="match status" value="1"/>
</dbReference>
<evidence type="ECO:0000256" key="2">
    <source>
        <dbReference type="ARBA" id="ARBA00022448"/>
    </source>
</evidence>
<dbReference type="OrthoDB" id="9802264at2"/>
<organism evidence="9 10">
    <name type="scientific">Spiribacter vilamensis</name>
    <dbReference type="NCBI Taxonomy" id="531306"/>
    <lineage>
        <taxon>Bacteria</taxon>
        <taxon>Pseudomonadati</taxon>
        <taxon>Pseudomonadota</taxon>
        <taxon>Gammaproteobacteria</taxon>
        <taxon>Chromatiales</taxon>
        <taxon>Ectothiorhodospiraceae</taxon>
        <taxon>Spiribacter</taxon>
    </lineage>
</organism>
<dbReference type="SUPFAM" id="SSF52540">
    <property type="entry name" value="P-loop containing nucleoside triphosphate hydrolases"/>
    <property type="match status" value="1"/>
</dbReference>
<keyword evidence="2" id="KW-0813">Transport</keyword>
<comment type="caution">
    <text evidence="9">The sequence shown here is derived from an EMBL/GenBank/DDBJ whole genome shotgun (WGS) entry which is preliminary data.</text>
</comment>
<keyword evidence="7" id="KW-0472">Membrane</keyword>
<proteinExistence type="predicted"/>
<dbReference type="InterPro" id="IPR017871">
    <property type="entry name" value="ABC_transporter-like_CS"/>
</dbReference>
<gene>
    <name evidence="9" type="ORF">EV698_1350</name>
</gene>
<dbReference type="NCBIfam" id="TIGR02315">
    <property type="entry name" value="ABC_phnC"/>
    <property type="match status" value="1"/>
</dbReference>
<evidence type="ECO:0000256" key="4">
    <source>
        <dbReference type="ARBA" id="ARBA00022741"/>
    </source>
</evidence>
<dbReference type="PANTHER" id="PTHR43166:SF6">
    <property type="entry name" value="PHOSPHONATES IMPORT ATP-BINDING PROTEIN PHNC"/>
    <property type="match status" value="1"/>
</dbReference>
<evidence type="ECO:0000259" key="8">
    <source>
        <dbReference type="PROSITE" id="PS50893"/>
    </source>
</evidence>
<dbReference type="Gene3D" id="3.40.50.300">
    <property type="entry name" value="P-loop containing nucleotide triphosphate hydrolases"/>
    <property type="match status" value="1"/>
</dbReference>
<dbReference type="GO" id="GO:0005524">
    <property type="term" value="F:ATP binding"/>
    <property type="evidence" value="ECO:0007669"/>
    <property type="project" value="UniProtKB-KW"/>
</dbReference>
<dbReference type="GO" id="GO:0015416">
    <property type="term" value="F:ABC-type phosphonate transporter activity"/>
    <property type="evidence" value="ECO:0007669"/>
    <property type="project" value="InterPro"/>
</dbReference>
<dbReference type="Proteomes" id="UP000292298">
    <property type="component" value="Unassembled WGS sequence"/>
</dbReference>
<dbReference type="InterPro" id="IPR003439">
    <property type="entry name" value="ABC_transporter-like_ATP-bd"/>
</dbReference>
<dbReference type="GO" id="GO:0005886">
    <property type="term" value="C:plasma membrane"/>
    <property type="evidence" value="ECO:0007669"/>
    <property type="project" value="UniProtKB-SubCell"/>
</dbReference>
<keyword evidence="3" id="KW-1003">Cell membrane</keyword>
<name>A0A4Q8D199_9GAMM</name>
<keyword evidence="4" id="KW-0547">Nucleotide-binding</keyword>
<keyword evidence="6" id="KW-1278">Translocase</keyword>
<evidence type="ECO:0000256" key="6">
    <source>
        <dbReference type="ARBA" id="ARBA00022967"/>
    </source>
</evidence>
<dbReference type="PROSITE" id="PS00211">
    <property type="entry name" value="ABC_TRANSPORTER_1"/>
    <property type="match status" value="1"/>
</dbReference>
<dbReference type="AlphaFoldDB" id="A0A4Q8D199"/>
<evidence type="ECO:0000256" key="5">
    <source>
        <dbReference type="ARBA" id="ARBA00022840"/>
    </source>
</evidence>
<keyword evidence="5 9" id="KW-0067">ATP-binding</keyword>
<evidence type="ECO:0000256" key="3">
    <source>
        <dbReference type="ARBA" id="ARBA00022475"/>
    </source>
</evidence>
<dbReference type="InterPro" id="IPR012693">
    <property type="entry name" value="ABC_transpr_PhnC"/>
</dbReference>
<dbReference type="PROSITE" id="PS50893">
    <property type="entry name" value="ABC_TRANSPORTER_2"/>
    <property type="match status" value="1"/>
</dbReference>
<feature type="domain" description="ABC transporter" evidence="8">
    <location>
        <begin position="4"/>
        <end position="249"/>
    </location>
</feature>
<accession>A0A4Q8D199</accession>
<dbReference type="GO" id="GO:0016887">
    <property type="term" value="F:ATP hydrolysis activity"/>
    <property type="evidence" value="ECO:0007669"/>
    <property type="project" value="InterPro"/>
</dbReference>
<evidence type="ECO:0000256" key="1">
    <source>
        <dbReference type="ARBA" id="ARBA00004417"/>
    </source>
</evidence>
<evidence type="ECO:0000313" key="9">
    <source>
        <dbReference type="EMBL" id="RZU99072.1"/>
    </source>
</evidence>
<dbReference type="InterPro" id="IPR003593">
    <property type="entry name" value="AAA+_ATPase"/>
</dbReference>
<sequence length="268" mass="29225">MATVEVTDLHKSFGDLHVLRGIDLKVESGECVILLGANGCGKSTLIRCLNGLALPNRGRVEIAGQDIARTRGRRLRRARQQIGVVFQHFNLVPNVSVFQNVLYGALGRQSGGFLRTLAPFAPDELRHQAMACLDRVGLAEHAGQDCRQLSGGQQQRLAIARTLLQDPDVLVADEPVASLDPRAGRRVMELLMEIVRERGMTVLCSLHQLELASEYGDRVVGMKAGRIELDERHARIEPSAMNALYQGVVRVDDPSPVTAAPVAVDQTA</sequence>
<protein>
    <submittedName>
        <fullName evidence="9">Phosphonate transport system ATP-binding protein</fullName>
    </submittedName>
</protein>
<dbReference type="PANTHER" id="PTHR43166">
    <property type="entry name" value="AMINO ACID IMPORT ATP-BINDING PROTEIN"/>
    <property type="match status" value="1"/>
</dbReference>
<comment type="subcellular location">
    <subcellularLocation>
        <location evidence="1">Cell inner membrane</location>
        <topology evidence="1">Peripheral membrane protein</topology>
    </subcellularLocation>
</comment>
<dbReference type="InterPro" id="IPR027417">
    <property type="entry name" value="P-loop_NTPase"/>
</dbReference>
<dbReference type="InterPro" id="IPR050086">
    <property type="entry name" value="MetN_ABC_transporter-like"/>
</dbReference>
<evidence type="ECO:0000256" key="7">
    <source>
        <dbReference type="ARBA" id="ARBA00023136"/>
    </source>
</evidence>
<evidence type="ECO:0000313" key="10">
    <source>
        <dbReference type="Proteomes" id="UP000292298"/>
    </source>
</evidence>
<reference evidence="9 10" key="1">
    <citation type="submission" date="2019-02" db="EMBL/GenBank/DDBJ databases">
        <title>Genomic Encyclopedia of Type Strains, Phase IV (KMG-IV): sequencing the most valuable type-strain genomes for metagenomic binning, comparative biology and taxonomic classification.</title>
        <authorList>
            <person name="Goeker M."/>
        </authorList>
    </citation>
    <scope>NUCLEOTIDE SEQUENCE [LARGE SCALE GENOMIC DNA]</scope>
    <source>
        <strain evidence="9 10">DSM 21056</strain>
    </source>
</reference>
<dbReference type="EMBL" id="SHLI01000001">
    <property type="protein sequence ID" value="RZU99072.1"/>
    <property type="molecule type" value="Genomic_DNA"/>
</dbReference>
<keyword evidence="10" id="KW-1185">Reference proteome</keyword>